<evidence type="ECO:0000313" key="1">
    <source>
        <dbReference type="EMBL" id="EEV24317.1"/>
    </source>
</evidence>
<proteinExistence type="predicted"/>
<dbReference type="InterPro" id="IPR026988">
    <property type="entry name" value="YaaC-like"/>
</dbReference>
<dbReference type="Proteomes" id="UP000003394">
    <property type="component" value="Unassembled WGS sequence"/>
</dbReference>
<name>A0ABP2GR03_9PAST</name>
<organism evidence="1 2">
    <name type="scientific">Actinobacillus minor 202</name>
    <dbReference type="NCBI Taxonomy" id="591023"/>
    <lineage>
        <taxon>Bacteria</taxon>
        <taxon>Pseudomonadati</taxon>
        <taxon>Pseudomonadota</taxon>
        <taxon>Gammaproteobacteria</taxon>
        <taxon>Pasteurellales</taxon>
        <taxon>Pasteurellaceae</taxon>
        <taxon>Actinobacillus</taxon>
    </lineage>
</organism>
<keyword evidence="2" id="KW-1185">Reference proteome</keyword>
<comment type="caution">
    <text evidence="1">The sequence shown here is derived from an EMBL/GenBank/DDBJ whole genome shotgun (WGS) entry which is preliminary data.</text>
</comment>
<gene>
    <name evidence="1" type="ORF">AM202_05147</name>
</gene>
<dbReference type="RefSeq" id="WP_005819237.1">
    <property type="nucleotide sequence ID" value="NZ_ACFT01000042.1"/>
</dbReference>
<evidence type="ECO:0000313" key="2">
    <source>
        <dbReference type="Proteomes" id="UP000003394"/>
    </source>
</evidence>
<dbReference type="EMBL" id="ACFT01000042">
    <property type="protein sequence ID" value="EEV24317.1"/>
    <property type="molecule type" value="Genomic_DNA"/>
</dbReference>
<reference evidence="1 2" key="1">
    <citation type="journal article" date="2010" name="Vet. Microbiol.">
        <title>Production of haemolysins by strains of the Actinobacillus minor/porcitonsillarum complex.</title>
        <authorList>
            <person name="Arya G."/>
            <person name="Niven D.F."/>
        </authorList>
    </citation>
    <scope>NUCLEOTIDE SEQUENCE [LARGE SCALE GENOMIC DNA]</scope>
    <source>
        <strain evidence="2">strain 202</strain>
    </source>
</reference>
<accession>A0ABP2GR03</accession>
<dbReference type="Pfam" id="PF14175">
    <property type="entry name" value="YaaC"/>
    <property type="match status" value="1"/>
</dbReference>
<protein>
    <submittedName>
        <fullName evidence="1">Uncharacterized protein</fullName>
    </submittedName>
</protein>
<sequence>MAIKEIIEHSNGFPLFSDPISDLNIGDGKKIIISDIWAFWYYIIKKFKKVKKKNNSFESELISYLEQAKYFYESAESSPIKSKPLLYYYSFLNLSKIIYILKVKPSSLHNISYTHGISEVYARDFKDCKVSIKTSSQGAVQVAHQLFMLLDETAPNKDSGPHNYSIKELLNHCVGIHRAYCEIYSKPESFIKIKRYNLFRKAQNVYFRMYLGKLSDDEQKDLLLNGYQLFKFYNNKTYDLQISNDTIDCIENNYHKDFNIDEEGYYSYLDVNVDHYSNLNKKNYSDICKSIRKKGIWYFIGNNGYTLYLSRNADLRYSQESIIYMTMFFLGSITRYNPYLFDSMFSEKEQWLMSEFLSTQPKQFLYLITAKVLGRNILKAYSSF</sequence>